<organism evidence="1 2">
    <name type="scientific">Catenaria anguillulae PL171</name>
    <dbReference type="NCBI Taxonomy" id="765915"/>
    <lineage>
        <taxon>Eukaryota</taxon>
        <taxon>Fungi</taxon>
        <taxon>Fungi incertae sedis</taxon>
        <taxon>Blastocladiomycota</taxon>
        <taxon>Blastocladiomycetes</taxon>
        <taxon>Blastocladiales</taxon>
        <taxon>Catenariaceae</taxon>
        <taxon>Catenaria</taxon>
    </lineage>
</organism>
<proteinExistence type="predicted"/>
<dbReference type="EMBL" id="MCFL01000008">
    <property type="protein sequence ID" value="ORZ38431.1"/>
    <property type="molecule type" value="Genomic_DNA"/>
</dbReference>
<sequence length="51" mass="5444">MLRSSGTRGTQSGCRGCREGRFDQAGTCQGRGFCTACSRQPWSDLCPSGVK</sequence>
<keyword evidence="2" id="KW-1185">Reference proteome</keyword>
<gene>
    <name evidence="1" type="ORF">BCR44DRAFT_1428237</name>
</gene>
<protein>
    <submittedName>
        <fullName evidence="1">Uncharacterized protein</fullName>
    </submittedName>
</protein>
<name>A0A1Y2HXG3_9FUNG</name>
<accession>A0A1Y2HXG3</accession>
<comment type="caution">
    <text evidence="1">The sequence shown here is derived from an EMBL/GenBank/DDBJ whole genome shotgun (WGS) entry which is preliminary data.</text>
</comment>
<dbReference type="AlphaFoldDB" id="A0A1Y2HXG3"/>
<dbReference type="Proteomes" id="UP000193411">
    <property type="component" value="Unassembled WGS sequence"/>
</dbReference>
<reference evidence="1 2" key="1">
    <citation type="submission" date="2016-07" db="EMBL/GenBank/DDBJ databases">
        <title>Pervasive Adenine N6-methylation of Active Genes in Fungi.</title>
        <authorList>
            <consortium name="DOE Joint Genome Institute"/>
            <person name="Mondo S.J."/>
            <person name="Dannebaum R.O."/>
            <person name="Kuo R.C."/>
            <person name="Labutti K."/>
            <person name="Haridas S."/>
            <person name="Kuo A."/>
            <person name="Salamov A."/>
            <person name="Ahrendt S.R."/>
            <person name="Lipzen A."/>
            <person name="Sullivan W."/>
            <person name="Andreopoulos W.B."/>
            <person name="Clum A."/>
            <person name="Lindquist E."/>
            <person name="Daum C."/>
            <person name="Ramamoorthy G.K."/>
            <person name="Gryganskyi A."/>
            <person name="Culley D."/>
            <person name="Magnuson J.K."/>
            <person name="James T.Y."/>
            <person name="O'Malley M.A."/>
            <person name="Stajich J.E."/>
            <person name="Spatafora J.W."/>
            <person name="Visel A."/>
            <person name="Grigoriev I.V."/>
        </authorList>
    </citation>
    <scope>NUCLEOTIDE SEQUENCE [LARGE SCALE GENOMIC DNA]</scope>
    <source>
        <strain evidence="1 2">PL171</strain>
    </source>
</reference>
<evidence type="ECO:0000313" key="2">
    <source>
        <dbReference type="Proteomes" id="UP000193411"/>
    </source>
</evidence>
<evidence type="ECO:0000313" key="1">
    <source>
        <dbReference type="EMBL" id="ORZ38431.1"/>
    </source>
</evidence>